<reference evidence="1 2" key="1">
    <citation type="submission" date="2020-07" db="EMBL/GenBank/DDBJ databases">
        <title>Sequencing the genomes of 1000 actinobacteria strains.</title>
        <authorList>
            <person name="Klenk H.-P."/>
        </authorList>
    </citation>
    <scope>NUCLEOTIDE SEQUENCE [LARGE SCALE GENOMIC DNA]</scope>
    <source>
        <strain evidence="1 2">DSM 26474</strain>
    </source>
</reference>
<organism evidence="1 2">
    <name type="scientific">Herbiconiux flava</name>
    <dbReference type="NCBI Taxonomy" id="881268"/>
    <lineage>
        <taxon>Bacteria</taxon>
        <taxon>Bacillati</taxon>
        <taxon>Actinomycetota</taxon>
        <taxon>Actinomycetes</taxon>
        <taxon>Micrococcales</taxon>
        <taxon>Microbacteriaceae</taxon>
        <taxon>Herbiconiux</taxon>
    </lineage>
</organism>
<dbReference type="EMBL" id="JACCBM010000001">
    <property type="protein sequence ID" value="NYD69907.1"/>
    <property type="molecule type" value="Genomic_DNA"/>
</dbReference>
<keyword evidence="2" id="KW-1185">Reference proteome</keyword>
<sequence length="192" mass="19338">MALPTTPVDRRTVLAGAAWSVPVIAVAVGAPAAAASTTITVDFAAAYIELPDETAVLAVIAITNSGAAVTADSATITLTGYTPSTGLTAGVVTMAFDDDLTDTVPVGGDSNDVVPLSNPAFVRGSLPGDEPLVLVAPGLALPQGTVYVGVAVSWAADNPEIDGFVIAGSFEITLPGENSLSFSDQLEPRRVE</sequence>
<dbReference type="AlphaFoldDB" id="A0A852SME2"/>
<comment type="caution">
    <text evidence="1">The sequence shown here is derived from an EMBL/GenBank/DDBJ whole genome shotgun (WGS) entry which is preliminary data.</text>
</comment>
<protein>
    <submittedName>
        <fullName evidence="1">Uncharacterized protein</fullName>
    </submittedName>
</protein>
<dbReference type="InterPro" id="IPR006311">
    <property type="entry name" value="TAT_signal"/>
</dbReference>
<evidence type="ECO:0000313" key="2">
    <source>
        <dbReference type="Proteomes" id="UP000549913"/>
    </source>
</evidence>
<dbReference type="Proteomes" id="UP000549913">
    <property type="component" value="Unassembled WGS sequence"/>
</dbReference>
<evidence type="ECO:0000313" key="1">
    <source>
        <dbReference type="EMBL" id="NYD69907.1"/>
    </source>
</evidence>
<dbReference type="RefSeq" id="WP_179547155.1">
    <property type="nucleotide sequence ID" value="NZ_BSEW01000001.1"/>
</dbReference>
<gene>
    <name evidence="1" type="ORF">BJ984_001065</name>
</gene>
<accession>A0A852SME2</accession>
<name>A0A852SME2_9MICO</name>
<dbReference type="PROSITE" id="PS51318">
    <property type="entry name" value="TAT"/>
    <property type="match status" value="1"/>
</dbReference>
<proteinExistence type="predicted"/>